<feature type="compositionally biased region" description="Low complexity" evidence="8">
    <location>
        <begin position="332"/>
        <end position="348"/>
    </location>
</feature>
<gene>
    <name evidence="9" type="primary">RSM22</name>
    <name evidence="9" type="ORF">LPJ61_005368</name>
</gene>
<dbReference type="InterPro" id="IPR015324">
    <property type="entry name" value="Ribosomal_Rsm22-like"/>
</dbReference>
<dbReference type="AlphaFoldDB" id="A0A9W7Y7I9"/>
<dbReference type="Pfam" id="PF09243">
    <property type="entry name" value="Rsm22"/>
    <property type="match status" value="1"/>
</dbReference>
<dbReference type="InterPro" id="IPR029063">
    <property type="entry name" value="SAM-dependent_MTases_sf"/>
</dbReference>
<feature type="compositionally biased region" description="Basic and acidic residues" evidence="8">
    <location>
        <begin position="84"/>
        <end position="101"/>
    </location>
</feature>
<evidence type="ECO:0000256" key="2">
    <source>
        <dbReference type="ARBA" id="ARBA00022723"/>
    </source>
</evidence>
<keyword evidence="6" id="KW-0496">Mitochondrion</keyword>
<evidence type="ECO:0000313" key="10">
    <source>
        <dbReference type="Proteomes" id="UP001143981"/>
    </source>
</evidence>
<comment type="caution">
    <text evidence="9">The sequence shown here is derived from an EMBL/GenBank/DDBJ whole genome shotgun (WGS) entry which is preliminary data.</text>
</comment>
<dbReference type="CDD" id="cd02440">
    <property type="entry name" value="AdoMet_MTases"/>
    <property type="match status" value="1"/>
</dbReference>
<dbReference type="Gene3D" id="3.40.50.150">
    <property type="entry name" value="Vaccinia Virus protein VP39"/>
    <property type="match status" value="1"/>
</dbReference>
<dbReference type="GO" id="GO:0005763">
    <property type="term" value="C:mitochondrial small ribosomal subunit"/>
    <property type="evidence" value="ECO:0007669"/>
    <property type="project" value="TreeGrafter"/>
</dbReference>
<dbReference type="OrthoDB" id="421327at2759"/>
<dbReference type="GO" id="GO:0008168">
    <property type="term" value="F:methyltransferase activity"/>
    <property type="evidence" value="ECO:0007669"/>
    <property type="project" value="InterPro"/>
</dbReference>
<reference evidence="9" key="1">
    <citation type="submission" date="2022-07" db="EMBL/GenBank/DDBJ databases">
        <title>Phylogenomic reconstructions and comparative analyses of Kickxellomycotina fungi.</title>
        <authorList>
            <person name="Reynolds N.K."/>
            <person name="Stajich J.E."/>
            <person name="Barry K."/>
            <person name="Grigoriev I.V."/>
            <person name="Crous P."/>
            <person name="Smith M.E."/>
        </authorList>
    </citation>
    <scope>NUCLEOTIDE SEQUENCE</scope>
    <source>
        <strain evidence="9">BCRC 34381</strain>
    </source>
</reference>
<comment type="subcellular location">
    <subcellularLocation>
        <location evidence="1">Mitochondrion</location>
    </subcellularLocation>
</comment>
<evidence type="ECO:0000256" key="1">
    <source>
        <dbReference type="ARBA" id="ARBA00004173"/>
    </source>
</evidence>
<keyword evidence="9" id="KW-0687">Ribonucleoprotein</keyword>
<keyword evidence="3" id="KW-0809">Transit peptide</keyword>
<dbReference type="GO" id="GO:0003735">
    <property type="term" value="F:structural constituent of ribosome"/>
    <property type="evidence" value="ECO:0007669"/>
    <property type="project" value="TreeGrafter"/>
</dbReference>
<keyword evidence="2" id="KW-0479">Metal-binding</keyword>
<keyword evidence="10" id="KW-1185">Reference proteome</keyword>
<keyword evidence="5" id="KW-0411">Iron-sulfur</keyword>
<evidence type="ECO:0000313" key="9">
    <source>
        <dbReference type="EMBL" id="KAJ1726176.1"/>
    </source>
</evidence>
<keyword evidence="9" id="KW-0689">Ribosomal protein</keyword>
<comment type="function">
    <text evidence="7">Mitochondrial ribosome (mitoribosome) assembly factor. Binds at the interface of the head and body domains of the mitochondrial small ribosomal subunit (mt-SSU), occluding the mRNA channel and preventing compaction of the head domain towards the body. Probable inactive methyltransferase: retains the characteristic folding and ability to bind S-adenosyl-L-methionine, but it probably lost its methyltransferase activity.</text>
</comment>
<dbReference type="EMBL" id="JANBOI010001730">
    <property type="protein sequence ID" value="KAJ1726176.1"/>
    <property type="molecule type" value="Genomic_DNA"/>
</dbReference>
<protein>
    <submittedName>
        <fullName evidence="9">37S ribosomal protein S22</fullName>
    </submittedName>
</protein>
<feature type="region of interest" description="Disordered" evidence="8">
    <location>
        <begin position="332"/>
        <end position="360"/>
    </location>
</feature>
<dbReference type="PANTHER" id="PTHR13184:SF5">
    <property type="entry name" value="METHYLTRANSFERASE-LIKE PROTEIN 17, MITOCHONDRIAL"/>
    <property type="match status" value="1"/>
</dbReference>
<evidence type="ECO:0000256" key="4">
    <source>
        <dbReference type="ARBA" id="ARBA00023004"/>
    </source>
</evidence>
<sequence length="360" mass="39650">MSLDECVRDLYEESLRTSGPVLRGTDEVRFGRKYLGLAVLPRYVSEAIKGFVDPLNKKSLRYDYLRIVDSLRSTGHATPRGKGGGREAKRQRREDKLAARKVSDATLHEESRISMPRALPGEKVEMVIPGQRPPPESLVKPGTFLRPHTIEYGPGETAAFVAAFTPGSYGVLFNVFDELARRLPGFRPQSILDFGSGPGTALWAAQEAWTGAVSRYTGIDVSEDMILAAERFIGEMPNDRAPQKAEFLRYLAPNQPNANADLVVSAFTLSELPSDASRQTTVETLWNYTTDTLVLIDRGTPGASQMISDARDQLLKLAAAEEGAEQPAAIHTVAPFPNDKPNPTNNTPAWMHFSQRAQRP</sequence>
<accession>A0A9W7Y7I9</accession>
<dbReference type="PANTHER" id="PTHR13184">
    <property type="entry name" value="37S RIBOSOMAL PROTEIN S22"/>
    <property type="match status" value="1"/>
</dbReference>
<feature type="non-terminal residue" evidence="9">
    <location>
        <position position="360"/>
    </location>
</feature>
<evidence type="ECO:0000256" key="6">
    <source>
        <dbReference type="ARBA" id="ARBA00023128"/>
    </source>
</evidence>
<keyword evidence="4" id="KW-0408">Iron</keyword>
<proteinExistence type="predicted"/>
<evidence type="ECO:0000256" key="5">
    <source>
        <dbReference type="ARBA" id="ARBA00023014"/>
    </source>
</evidence>
<evidence type="ECO:0000256" key="3">
    <source>
        <dbReference type="ARBA" id="ARBA00022946"/>
    </source>
</evidence>
<dbReference type="GO" id="GO:0046872">
    <property type="term" value="F:metal ion binding"/>
    <property type="evidence" value="ECO:0007669"/>
    <property type="project" value="UniProtKB-KW"/>
</dbReference>
<name>A0A9W7Y7I9_9FUNG</name>
<organism evidence="9 10">
    <name type="scientific">Coemansia biformis</name>
    <dbReference type="NCBI Taxonomy" id="1286918"/>
    <lineage>
        <taxon>Eukaryota</taxon>
        <taxon>Fungi</taxon>
        <taxon>Fungi incertae sedis</taxon>
        <taxon>Zoopagomycota</taxon>
        <taxon>Kickxellomycotina</taxon>
        <taxon>Kickxellomycetes</taxon>
        <taxon>Kickxellales</taxon>
        <taxon>Kickxellaceae</taxon>
        <taxon>Coemansia</taxon>
    </lineage>
</organism>
<dbReference type="InterPro" id="IPR052571">
    <property type="entry name" value="Mt_RNA_Methyltransferase"/>
</dbReference>
<dbReference type="GO" id="GO:0006412">
    <property type="term" value="P:translation"/>
    <property type="evidence" value="ECO:0007669"/>
    <property type="project" value="InterPro"/>
</dbReference>
<dbReference type="Proteomes" id="UP001143981">
    <property type="component" value="Unassembled WGS sequence"/>
</dbReference>
<evidence type="ECO:0000256" key="7">
    <source>
        <dbReference type="ARBA" id="ARBA00045681"/>
    </source>
</evidence>
<feature type="region of interest" description="Disordered" evidence="8">
    <location>
        <begin position="74"/>
        <end position="101"/>
    </location>
</feature>
<dbReference type="GO" id="GO:0051536">
    <property type="term" value="F:iron-sulfur cluster binding"/>
    <property type="evidence" value="ECO:0007669"/>
    <property type="project" value="UniProtKB-KW"/>
</dbReference>
<dbReference type="SUPFAM" id="SSF53335">
    <property type="entry name" value="S-adenosyl-L-methionine-dependent methyltransferases"/>
    <property type="match status" value="1"/>
</dbReference>
<evidence type="ECO:0000256" key="8">
    <source>
        <dbReference type="SAM" id="MobiDB-lite"/>
    </source>
</evidence>